<feature type="region of interest" description="Disordered" evidence="1">
    <location>
        <begin position="1"/>
        <end position="35"/>
    </location>
</feature>
<dbReference type="OrthoDB" id="3261862at2759"/>
<dbReference type="AlphaFoldDB" id="A0A0H2RTL9"/>
<accession>A0A0H2RTL9</accession>
<feature type="compositionally biased region" description="Acidic residues" evidence="1">
    <location>
        <begin position="1000"/>
        <end position="1026"/>
    </location>
</feature>
<feature type="region of interest" description="Disordered" evidence="1">
    <location>
        <begin position="734"/>
        <end position="1032"/>
    </location>
</feature>
<evidence type="ECO:0000256" key="1">
    <source>
        <dbReference type="SAM" id="MobiDB-lite"/>
    </source>
</evidence>
<name>A0A0H2RTL9_9AGAM</name>
<feature type="region of interest" description="Disordered" evidence="1">
    <location>
        <begin position="306"/>
        <end position="328"/>
    </location>
</feature>
<sequence length="1267" mass="137519">MSADVQEGSSTRPRSRTASKRLEGSTSSTFSSSNGFEISSAELFVKIPPSNAPSGHVLSQRSPRRQDSGRPSRPSRSTKRFPATYEEDEQPVSAMPLGHARKRTLSSGDASTRHFADVRRGRQTQSENGDEDWSRRARVLSLPRQAFKTGSNSDSSEQPSPLTPSAFNDIPPMPIFSNRRFNHRHQDSGATQQSATSSSIYPNSSSTGTDSYMSPPSLPSNDADHHIIAVDPNDPDEGLGLREMDEMDADDVSYRLRLLMQNNYYLPPAHLKPFDYSPVSESPKKSPKSSSSPTTFLDIFKVGKLRSSPKQGKGAAPILRTTGDDSTVSGIGRPQHVRPPANQPHHLHLHMNTLPARPRPDNNKKGRVVVVRERMDDIAKVAKQIEQDLKVREAERKKAAAASGGGSRHSAPRDPDEIDLSNDPALIDPTDCVDLPPLSSDAFLDPHAAALNRMAMEGGIGASVLADQLPPHSPGMWSFDSEEEAWRKALLKEAVGHSLNNTPLGSPHHTPSSQSPFRNLELDKSRSPTPPQPGFNGVSGNGKVAGASNAGAFVSPAGDSAQVAGGNNQPGTSTPGLPSSNVASNLSLPRRKRELGQRILSRMIDEDEMNSVDPTAEHDSDDGPELPGVLETSQANRGLRVTSMGSIVLPGRAETPTIPIHPLAPPPRKTGIPLSPVLSTHTPFDSRSTSSEQLYIDASDNLLQSEDRVVDTNTDRLVDAYETHVGLSSAFGALSPESADNSPSNSGFGRLSSHGASAASISSGSHYSEDDEDQFHTPLENNTAVHLPDFEASRPSLTVSITPSESTRTSSEYSRPSPTTSAFRDAYDRSIYSGDESRRQSVANTLGQNSIANDDDSLSRVPSRVSDIGFDPRYPPVSPPPRTSSSMAHNILYPPPLSRYQTRPSFPSSSMVSPNPRDSMDTVSERSITPEAEPATPLARQSHPLPSLDLQGPELREPSLRSESFAPSPISFFDAVEAQNQPADDESDDDDDATQVVTVDNDDEEDEDEEFDEDDLDDLDDDDDDLLGYRGGYQSDAVVKSARLVVDPISRSVRNVPRDPRMPLGNIVTHSLTQLRNHSSPQLVRTSRAMSDVGYGRPSFQGTRPPLPKAQSALANFSLPMLRGKGKAKDEKEKEKVDDMEKGDSFLMMSEAPPRRSTSSSVFERLRQRATTPPAIKTNKKPRARAPTVSAGISSDSATPPATASTLRPPNRPWTSGPGSSSTTVHTWREEQSKQDQSMRRLDGMVMEHMERERDILKRITTTLAKS</sequence>
<reference evidence="2 3" key="1">
    <citation type="submission" date="2015-04" db="EMBL/GenBank/DDBJ databases">
        <title>Complete genome sequence of Schizopora paradoxa KUC8140, a cosmopolitan wood degrader in East Asia.</title>
        <authorList>
            <consortium name="DOE Joint Genome Institute"/>
            <person name="Min B."/>
            <person name="Park H."/>
            <person name="Jang Y."/>
            <person name="Kim J.-J."/>
            <person name="Kim K.H."/>
            <person name="Pangilinan J."/>
            <person name="Lipzen A."/>
            <person name="Riley R."/>
            <person name="Grigoriev I.V."/>
            <person name="Spatafora J.W."/>
            <person name="Choi I.-G."/>
        </authorList>
    </citation>
    <scope>NUCLEOTIDE SEQUENCE [LARGE SCALE GENOMIC DNA]</scope>
    <source>
        <strain evidence="2 3">KUC8140</strain>
    </source>
</reference>
<feature type="compositionally biased region" description="Polar residues" evidence="1">
    <location>
        <begin position="148"/>
        <end position="166"/>
    </location>
</feature>
<feature type="region of interest" description="Disordered" evidence="1">
    <location>
        <begin position="47"/>
        <end position="225"/>
    </location>
</feature>
<feature type="compositionally biased region" description="Polar residues" evidence="1">
    <location>
        <begin position="498"/>
        <end position="517"/>
    </location>
</feature>
<feature type="compositionally biased region" description="Basic and acidic residues" evidence="1">
    <location>
        <begin position="111"/>
        <end position="120"/>
    </location>
</feature>
<feature type="compositionally biased region" description="Basic and acidic residues" evidence="1">
    <location>
        <begin position="1127"/>
        <end position="1144"/>
    </location>
</feature>
<feature type="compositionally biased region" description="Polar residues" evidence="1">
    <location>
        <begin position="738"/>
        <end position="747"/>
    </location>
</feature>
<gene>
    <name evidence="2" type="ORF">SCHPADRAFT_890569</name>
</gene>
<feature type="compositionally biased region" description="Polar residues" evidence="1">
    <location>
        <begin position="899"/>
        <end position="913"/>
    </location>
</feature>
<feature type="compositionally biased region" description="Polar residues" evidence="1">
    <location>
        <begin position="840"/>
        <end position="852"/>
    </location>
</feature>
<feature type="compositionally biased region" description="Pro residues" evidence="1">
    <location>
        <begin position="873"/>
        <end position="882"/>
    </location>
</feature>
<feature type="compositionally biased region" description="Low complexity" evidence="1">
    <location>
        <begin position="752"/>
        <end position="766"/>
    </location>
</feature>
<evidence type="ECO:0000313" key="3">
    <source>
        <dbReference type="Proteomes" id="UP000053477"/>
    </source>
</evidence>
<feature type="compositionally biased region" description="Low complexity" evidence="1">
    <location>
        <begin position="1194"/>
        <end position="1224"/>
    </location>
</feature>
<evidence type="ECO:0000313" key="2">
    <source>
        <dbReference type="EMBL" id="KLO12798.1"/>
    </source>
</evidence>
<feature type="region of interest" description="Disordered" evidence="1">
    <location>
        <begin position="1124"/>
        <end position="1240"/>
    </location>
</feature>
<feature type="region of interest" description="Disordered" evidence="1">
    <location>
        <begin position="396"/>
        <end position="425"/>
    </location>
</feature>
<feature type="compositionally biased region" description="Low complexity" evidence="1">
    <location>
        <begin position="802"/>
        <end position="821"/>
    </location>
</feature>
<feature type="compositionally biased region" description="Acidic residues" evidence="1">
    <location>
        <begin position="983"/>
        <end position="993"/>
    </location>
</feature>
<proteinExistence type="predicted"/>
<feature type="compositionally biased region" description="Polar residues" evidence="1">
    <location>
        <begin position="565"/>
        <end position="587"/>
    </location>
</feature>
<feature type="region of interest" description="Disordered" evidence="1">
    <location>
        <begin position="498"/>
        <end position="636"/>
    </location>
</feature>
<organism evidence="2 3">
    <name type="scientific">Schizopora paradoxa</name>
    <dbReference type="NCBI Taxonomy" id="27342"/>
    <lineage>
        <taxon>Eukaryota</taxon>
        <taxon>Fungi</taxon>
        <taxon>Dikarya</taxon>
        <taxon>Basidiomycota</taxon>
        <taxon>Agaricomycotina</taxon>
        <taxon>Agaricomycetes</taxon>
        <taxon>Hymenochaetales</taxon>
        <taxon>Schizoporaceae</taxon>
        <taxon>Schizopora</taxon>
    </lineage>
</organism>
<dbReference type="InParanoid" id="A0A0H2RTL9"/>
<feature type="compositionally biased region" description="Basic and acidic residues" evidence="1">
    <location>
        <begin position="1227"/>
        <end position="1240"/>
    </location>
</feature>
<feature type="compositionally biased region" description="Low complexity" evidence="1">
    <location>
        <begin position="190"/>
        <end position="209"/>
    </location>
</feature>
<dbReference type="EMBL" id="KQ085971">
    <property type="protein sequence ID" value="KLO12798.1"/>
    <property type="molecule type" value="Genomic_DNA"/>
</dbReference>
<protein>
    <submittedName>
        <fullName evidence="2">Uncharacterized protein</fullName>
    </submittedName>
</protein>
<keyword evidence="3" id="KW-1185">Reference proteome</keyword>
<feature type="compositionally biased region" description="Low complexity" evidence="1">
    <location>
        <begin position="24"/>
        <end position="35"/>
    </location>
</feature>
<dbReference type="Proteomes" id="UP000053477">
    <property type="component" value="Unassembled WGS sequence"/>
</dbReference>